<comment type="caution">
    <text evidence="3">The sequence shown here is derived from an EMBL/GenBank/DDBJ whole genome shotgun (WGS) entry which is preliminary data.</text>
</comment>
<feature type="coiled-coil region" evidence="1">
    <location>
        <begin position="65"/>
        <end position="92"/>
    </location>
</feature>
<protein>
    <submittedName>
        <fullName evidence="3">Uncharacterized protein</fullName>
    </submittedName>
</protein>
<dbReference type="AlphaFoldDB" id="A0A818TN42"/>
<reference evidence="3" key="1">
    <citation type="submission" date="2021-02" db="EMBL/GenBank/DDBJ databases">
        <authorList>
            <person name="Nowell W R."/>
        </authorList>
    </citation>
    <scope>NUCLEOTIDE SEQUENCE</scope>
</reference>
<gene>
    <name evidence="3" type="ORF">GRG538_LOCUS27582</name>
    <name evidence="4" type="ORF">QYT958_LOCUS32029</name>
</gene>
<name>A0A818TN42_9BILA</name>
<dbReference type="EMBL" id="CAJOBR010020607">
    <property type="protein sequence ID" value="CAF4931110.1"/>
    <property type="molecule type" value="Genomic_DNA"/>
</dbReference>
<evidence type="ECO:0000256" key="1">
    <source>
        <dbReference type="SAM" id="Coils"/>
    </source>
</evidence>
<accession>A0A818TN42</accession>
<dbReference type="Proteomes" id="UP000663872">
    <property type="component" value="Unassembled WGS sequence"/>
</dbReference>
<evidence type="ECO:0000313" key="5">
    <source>
        <dbReference type="Proteomes" id="UP000663872"/>
    </source>
</evidence>
<keyword evidence="1" id="KW-0175">Coiled coil</keyword>
<evidence type="ECO:0000313" key="4">
    <source>
        <dbReference type="EMBL" id="CAF4931110.1"/>
    </source>
</evidence>
<evidence type="ECO:0000313" key="3">
    <source>
        <dbReference type="EMBL" id="CAF3689417.1"/>
    </source>
</evidence>
<dbReference type="Proteomes" id="UP000663848">
    <property type="component" value="Unassembled WGS sequence"/>
</dbReference>
<feature type="compositionally biased region" description="Polar residues" evidence="2">
    <location>
        <begin position="1"/>
        <end position="11"/>
    </location>
</feature>
<dbReference type="EMBL" id="CAJNYT010004772">
    <property type="protein sequence ID" value="CAF3689417.1"/>
    <property type="molecule type" value="Genomic_DNA"/>
</dbReference>
<evidence type="ECO:0000256" key="2">
    <source>
        <dbReference type="SAM" id="MobiDB-lite"/>
    </source>
</evidence>
<organism evidence="3 5">
    <name type="scientific">Rotaria socialis</name>
    <dbReference type="NCBI Taxonomy" id="392032"/>
    <lineage>
        <taxon>Eukaryota</taxon>
        <taxon>Metazoa</taxon>
        <taxon>Spiralia</taxon>
        <taxon>Gnathifera</taxon>
        <taxon>Rotifera</taxon>
        <taxon>Eurotatoria</taxon>
        <taxon>Bdelloidea</taxon>
        <taxon>Philodinida</taxon>
        <taxon>Philodinidae</taxon>
        <taxon>Rotaria</taxon>
    </lineage>
</organism>
<proteinExistence type="predicted"/>
<sequence length="296" mass="33109">MSTGATPVQHQSKTSYDSDDSSSSRSVFNRSDFQTIAPQAINTQFSSIFSEEISSVVKAINYEQMHKSNSQIRFLEDKINNQNKTLNNQQSSYKKIDFYKSTSPTCIRSLHETTSPQIAQATSLYHDNMLPGDNQTRILQEAIHKLNAALERRDTQIDDLKKEINELRQFQSNTGKTTRISATPSVHTLISSPKNLHTSAFVPIAATDKSRPAILPTNTFTSTPAMPFTMSLAKLLPNFSGKECEMPTKFITEFEILASGLVGNSDEYLLRAVQQSLSETALTWYIQTQLEQPVNS</sequence>
<feature type="coiled-coil region" evidence="1">
    <location>
        <begin position="143"/>
        <end position="170"/>
    </location>
</feature>
<feature type="region of interest" description="Disordered" evidence="2">
    <location>
        <begin position="1"/>
        <end position="25"/>
    </location>
</feature>